<dbReference type="GO" id="GO:0016020">
    <property type="term" value="C:membrane"/>
    <property type="evidence" value="ECO:0007669"/>
    <property type="project" value="UniProtKB-SubCell"/>
</dbReference>
<organism evidence="7">
    <name type="scientific">Zooxanthella nutricula</name>
    <dbReference type="NCBI Taxonomy" id="1333877"/>
    <lineage>
        <taxon>Eukaryota</taxon>
        <taxon>Sar</taxon>
        <taxon>Alveolata</taxon>
        <taxon>Dinophyceae</taxon>
        <taxon>Peridiniales</taxon>
        <taxon>Peridiniales incertae sedis</taxon>
        <taxon>Zooxanthella</taxon>
    </lineage>
</organism>
<evidence type="ECO:0000256" key="3">
    <source>
        <dbReference type="ARBA" id="ARBA00022989"/>
    </source>
</evidence>
<dbReference type="EMBL" id="HBGW01022793">
    <property type="protein sequence ID" value="CAD9536869.1"/>
    <property type="molecule type" value="Transcribed_RNA"/>
</dbReference>
<feature type="domain" description="Amino acid transporter transmembrane" evidence="6">
    <location>
        <begin position="1"/>
        <end position="160"/>
    </location>
</feature>
<keyword evidence="3 5" id="KW-1133">Transmembrane helix</keyword>
<evidence type="ECO:0000256" key="5">
    <source>
        <dbReference type="SAM" id="Phobius"/>
    </source>
</evidence>
<sequence>MIYGGIGLFVYATFHGAVKDDCTKNYGYTDAWMTVVRLMMCVACLVAFPLVMVTARRTIFELALAPYGVVMTRGVRISMSVTMSLLCLGVGLGLTFTADEKGENKGFGTAMSFIGAICATQVCFVFPAIFYLRLPWASTHPLARVGCCFLMVGGVCFGVISLHQEFKAK</sequence>
<evidence type="ECO:0000256" key="4">
    <source>
        <dbReference type="ARBA" id="ARBA00023136"/>
    </source>
</evidence>
<name>A0A7S2J525_9DINO</name>
<dbReference type="InterPro" id="IPR013057">
    <property type="entry name" value="AA_transpt_TM"/>
</dbReference>
<comment type="subcellular location">
    <subcellularLocation>
        <location evidence="1">Membrane</location>
        <topology evidence="1">Multi-pass membrane protein</topology>
    </subcellularLocation>
</comment>
<protein>
    <recommendedName>
        <fullName evidence="6">Amino acid transporter transmembrane domain-containing protein</fullName>
    </recommendedName>
</protein>
<evidence type="ECO:0000313" key="7">
    <source>
        <dbReference type="EMBL" id="CAD9536869.1"/>
    </source>
</evidence>
<dbReference type="AlphaFoldDB" id="A0A7S2J525"/>
<feature type="transmembrane region" description="Helical" evidence="5">
    <location>
        <begin position="35"/>
        <end position="55"/>
    </location>
</feature>
<keyword evidence="2 5" id="KW-0812">Transmembrane</keyword>
<accession>A0A7S2J525</accession>
<proteinExistence type="predicted"/>
<reference evidence="7" key="1">
    <citation type="submission" date="2021-01" db="EMBL/GenBank/DDBJ databases">
        <authorList>
            <person name="Corre E."/>
            <person name="Pelletier E."/>
            <person name="Niang G."/>
            <person name="Scheremetjew M."/>
            <person name="Finn R."/>
            <person name="Kale V."/>
            <person name="Holt S."/>
            <person name="Cochrane G."/>
            <person name="Meng A."/>
            <person name="Brown T."/>
            <person name="Cohen L."/>
        </authorList>
    </citation>
    <scope>NUCLEOTIDE SEQUENCE</scope>
    <source>
        <strain evidence="7">RCC3387</strain>
    </source>
</reference>
<evidence type="ECO:0000259" key="6">
    <source>
        <dbReference type="Pfam" id="PF01490"/>
    </source>
</evidence>
<feature type="transmembrane region" description="Helical" evidence="5">
    <location>
        <begin position="110"/>
        <end position="130"/>
    </location>
</feature>
<dbReference type="Pfam" id="PF01490">
    <property type="entry name" value="Aa_trans"/>
    <property type="match status" value="1"/>
</dbReference>
<keyword evidence="4 5" id="KW-0472">Membrane</keyword>
<feature type="transmembrane region" description="Helical" evidence="5">
    <location>
        <begin position="142"/>
        <end position="163"/>
    </location>
</feature>
<evidence type="ECO:0000256" key="2">
    <source>
        <dbReference type="ARBA" id="ARBA00022692"/>
    </source>
</evidence>
<dbReference type="PANTHER" id="PTHR22950">
    <property type="entry name" value="AMINO ACID TRANSPORTER"/>
    <property type="match status" value="1"/>
</dbReference>
<feature type="transmembrane region" description="Helical" evidence="5">
    <location>
        <begin position="75"/>
        <end position="98"/>
    </location>
</feature>
<dbReference type="GO" id="GO:0015179">
    <property type="term" value="F:L-amino acid transmembrane transporter activity"/>
    <property type="evidence" value="ECO:0007669"/>
    <property type="project" value="TreeGrafter"/>
</dbReference>
<evidence type="ECO:0000256" key="1">
    <source>
        <dbReference type="ARBA" id="ARBA00004141"/>
    </source>
</evidence>
<gene>
    <name evidence="7" type="ORF">BRAN1462_LOCUS14462</name>
</gene>